<keyword evidence="4" id="KW-1185">Reference proteome</keyword>
<dbReference type="EMBL" id="CU207211">
    <property type="protein sequence ID" value="CAL60472.1"/>
    <property type="molecule type" value="Genomic_DNA"/>
</dbReference>
<evidence type="ECO:0000313" key="4">
    <source>
        <dbReference type="Proteomes" id="UP000006697"/>
    </source>
</evidence>
<keyword evidence="2" id="KW-1133">Transmembrane helix</keyword>
<evidence type="ECO:0000256" key="2">
    <source>
        <dbReference type="SAM" id="Phobius"/>
    </source>
</evidence>
<organism evidence="3 4">
    <name type="scientific">Herminiimonas arsenicoxydans</name>
    <dbReference type="NCBI Taxonomy" id="204773"/>
    <lineage>
        <taxon>Bacteria</taxon>
        <taxon>Pseudomonadati</taxon>
        <taxon>Pseudomonadota</taxon>
        <taxon>Betaproteobacteria</taxon>
        <taxon>Burkholderiales</taxon>
        <taxon>Oxalobacteraceae</taxon>
        <taxon>Herminiimonas</taxon>
    </lineage>
</organism>
<evidence type="ECO:0000256" key="1">
    <source>
        <dbReference type="SAM" id="Coils"/>
    </source>
</evidence>
<feature type="transmembrane region" description="Helical" evidence="2">
    <location>
        <begin position="39"/>
        <end position="61"/>
    </location>
</feature>
<feature type="coiled-coil region" evidence="1">
    <location>
        <begin position="79"/>
        <end position="141"/>
    </location>
</feature>
<accession>A4G1T5</accession>
<dbReference type="HOGENOM" id="CLU_096797_0_0_4"/>
<dbReference type="eggNOG" id="ENOG502Z8KI">
    <property type="taxonomic scope" value="Bacteria"/>
</dbReference>
<dbReference type="SUPFAM" id="SSF90257">
    <property type="entry name" value="Myosin rod fragments"/>
    <property type="match status" value="1"/>
</dbReference>
<keyword evidence="1" id="KW-0175">Coiled coil</keyword>
<dbReference type="STRING" id="204773.HEAR0243"/>
<keyword evidence="2" id="KW-0472">Membrane</keyword>
<protein>
    <submittedName>
        <fullName evidence="3">Uncharacterized protein</fullName>
    </submittedName>
</protein>
<dbReference type="AlphaFoldDB" id="A4G1T5"/>
<dbReference type="Proteomes" id="UP000006697">
    <property type="component" value="Chromosome"/>
</dbReference>
<reference evidence="3 4" key="1">
    <citation type="journal article" date="2007" name="PLoS Genet.">
        <title>A tale of two oxidation states: bacterial colonization of arsenic-rich environments.</title>
        <authorList>
            <person name="Muller D."/>
            <person name="Medigue C."/>
            <person name="Koechler S."/>
            <person name="Barbe V."/>
            <person name="Barakat M."/>
            <person name="Talla E."/>
            <person name="Bonnefoy V."/>
            <person name="Krin E."/>
            <person name="Arsene-Ploetze F."/>
            <person name="Carapito C."/>
            <person name="Chandler M."/>
            <person name="Cournoyer B."/>
            <person name="Cruveiller S."/>
            <person name="Dossat C."/>
            <person name="Duval S."/>
            <person name="Heymann M."/>
            <person name="Leize E."/>
            <person name="Lieutaud A."/>
            <person name="Lievremont D."/>
            <person name="Makita Y."/>
            <person name="Mangenot S."/>
            <person name="Nitschke W."/>
            <person name="Ortet P."/>
            <person name="Perdrial N."/>
            <person name="Schoepp B."/>
            <person name="Siguier N."/>
            <person name="Simeonova D.D."/>
            <person name="Rouy Z."/>
            <person name="Segurens B."/>
            <person name="Turlin E."/>
            <person name="Vallenet D."/>
            <person name="Van Dorsselaer A."/>
            <person name="Weiss S."/>
            <person name="Weissenbach J."/>
            <person name="Lett M.C."/>
            <person name="Danchin A."/>
            <person name="Bertin P.N."/>
        </authorList>
    </citation>
    <scope>NUCLEOTIDE SEQUENCE [LARGE SCALE GENOMIC DNA]</scope>
    <source>
        <strain evidence="4">ULPAs1</strain>
    </source>
</reference>
<proteinExistence type="predicted"/>
<sequence>MTKARQTPKPVFKSLQRKLWWQRWSISAPRMTIKNHLPWPLRVIVIAVVLGLSAAIAMWAYDLGRSFTGLNKGASAPQLAEIQEQIKQISAERDRFQTTVNAAESQLNIERSLQAQLTWQIKTLESENSKLKDDLSFFESLLPTNTGVQGITIRRFKADIAEPGQLRYRLLLMQGGKLVSDFIGHYQLVVTLVQEGKSAIMTLPKPDAADKFRLSFRHYQRIEGVLALPEGATVKSVQIKVLEKGTMRAQQSTDL</sequence>
<dbReference type="KEGG" id="har:HEAR0243"/>
<dbReference type="Pfam" id="PF20567">
    <property type="entry name" value="DUF6776"/>
    <property type="match status" value="1"/>
</dbReference>
<keyword evidence="2" id="KW-0812">Transmembrane</keyword>
<evidence type="ECO:0000313" key="3">
    <source>
        <dbReference type="EMBL" id="CAL60472.1"/>
    </source>
</evidence>
<dbReference type="InterPro" id="IPR046703">
    <property type="entry name" value="DUF6776"/>
</dbReference>
<gene>
    <name evidence="3" type="ordered locus">HEAR0243</name>
</gene>
<name>A4G1T5_HERAR</name>